<reference evidence="2" key="1">
    <citation type="submission" date="2014-02" db="EMBL/GenBank/DDBJ databases">
        <authorList>
            <person name="Genoscope - CEA"/>
        </authorList>
    </citation>
    <scope>NUCLEOTIDE SEQUENCE</scope>
    <source>
        <strain evidence="2">LS3</strain>
    </source>
</reference>
<protein>
    <submittedName>
        <fullName evidence="2">ARAD1B09834p</fullName>
    </submittedName>
</protein>
<proteinExistence type="predicted"/>
<feature type="compositionally biased region" description="Low complexity" evidence="1">
    <location>
        <begin position="74"/>
        <end position="89"/>
    </location>
</feature>
<name>A0A060TBN9_BLAAD</name>
<dbReference type="AlphaFoldDB" id="A0A060TBN9"/>
<gene>
    <name evidence="2" type="ORF">GNLVRS02_ARAD1B09834g</name>
</gene>
<organism evidence="2">
    <name type="scientific">Blastobotrys adeninivorans</name>
    <name type="common">Yeast</name>
    <name type="synonym">Arxula adeninivorans</name>
    <dbReference type="NCBI Taxonomy" id="409370"/>
    <lineage>
        <taxon>Eukaryota</taxon>
        <taxon>Fungi</taxon>
        <taxon>Dikarya</taxon>
        <taxon>Ascomycota</taxon>
        <taxon>Saccharomycotina</taxon>
        <taxon>Dipodascomycetes</taxon>
        <taxon>Dipodascales</taxon>
        <taxon>Trichomonascaceae</taxon>
        <taxon>Blastobotrys</taxon>
    </lineage>
</organism>
<dbReference type="EMBL" id="HG937692">
    <property type="protein sequence ID" value="CDP36302.1"/>
    <property type="molecule type" value="Genomic_DNA"/>
</dbReference>
<evidence type="ECO:0000256" key="1">
    <source>
        <dbReference type="SAM" id="MobiDB-lite"/>
    </source>
</evidence>
<feature type="region of interest" description="Disordered" evidence="1">
    <location>
        <begin position="74"/>
        <end position="116"/>
    </location>
</feature>
<reference evidence="2" key="2">
    <citation type="submission" date="2014-06" db="EMBL/GenBank/DDBJ databases">
        <title>The complete genome of Blastobotrys (Arxula) adeninivorans LS3 - a yeast of biotechnological interest.</title>
        <authorList>
            <person name="Kunze G."/>
            <person name="Gaillardin C."/>
            <person name="Czernicka M."/>
            <person name="Durrens P."/>
            <person name="Martin T."/>
            <person name="Boer E."/>
            <person name="Gabaldon T."/>
            <person name="Cruz J."/>
            <person name="Talla E."/>
            <person name="Marck C."/>
            <person name="Goffeau A."/>
            <person name="Barbe V."/>
            <person name="Baret P."/>
            <person name="Baronian K."/>
            <person name="Beier S."/>
            <person name="Bleykasten C."/>
            <person name="Bode R."/>
            <person name="Casaregola S."/>
            <person name="Despons L."/>
            <person name="Fairhead C."/>
            <person name="Giersberg M."/>
            <person name="Gierski P."/>
            <person name="Hahnel U."/>
            <person name="Hartmann A."/>
            <person name="Jankowska D."/>
            <person name="Jubin C."/>
            <person name="Jung P."/>
            <person name="Lafontaine I."/>
            <person name="Leh-Louis V."/>
            <person name="Lemaire M."/>
            <person name="Marcet-Houben M."/>
            <person name="Mascher M."/>
            <person name="Morel G."/>
            <person name="Richard G.-F."/>
            <person name="Riechen J."/>
            <person name="Sacerdot C."/>
            <person name="Sarkar A."/>
            <person name="Savel G."/>
            <person name="Schacherer J."/>
            <person name="Sherman D."/>
            <person name="Straub M.-L."/>
            <person name="Stein N."/>
            <person name="Thierry A."/>
            <person name="Trautwein-Schult A."/>
            <person name="Westhof E."/>
            <person name="Worch S."/>
            <person name="Dujon B."/>
            <person name="Souciet J.-L."/>
            <person name="Wincker P."/>
            <person name="Scholz U."/>
            <person name="Neuveglise N."/>
        </authorList>
    </citation>
    <scope>NUCLEOTIDE SEQUENCE</scope>
    <source>
        <strain evidence="2">LS3</strain>
    </source>
</reference>
<evidence type="ECO:0000313" key="2">
    <source>
        <dbReference type="EMBL" id="CDP36302.1"/>
    </source>
</evidence>
<accession>A0A060TBN9</accession>
<sequence>MDFPYGPNRSSPSLAITHGTLDAAPEWASPRQSCRSYLSALPPQTRLRSMSECQERPHWDQAKSNLSTFFRRVSSSTTTSTSSVSSAVTSDEEDNVYPKKRTRTMSEGDGSGYSGREKIVFRQVEGQNCTGRTQYVSFPSLIEHESDEL</sequence>